<protein>
    <submittedName>
        <fullName evidence="1">Uncharacterized protein</fullName>
    </submittedName>
</protein>
<dbReference type="EMBL" id="MU971359">
    <property type="protein sequence ID" value="KAK9238222.1"/>
    <property type="molecule type" value="Genomic_DNA"/>
</dbReference>
<accession>A0ACC3T5U4</accession>
<dbReference type="Proteomes" id="UP001433508">
    <property type="component" value="Unassembled WGS sequence"/>
</dbReference>
<proteinExistence type="predicted"/>
<evidence type="ECO:0000313" key="1">
    <source>
        <dbReference type="EMBL" id="KAK9238222.1"/>
    </source>
</evidence>
<comment type="caution">
    <text evidence="1">The sequence shown here is derived from an EMBL/GenBank/DDBJ whole genome shotgun (WGS) entry which is preliminary data.</text>
</comment>
<keyword evidence="2" id="KW-1185">Reference proteome</keyword>
<reference evidence="2" key="1">
    <citation type="journal article" date="2024" name="Front. Bioeng. Biotechnol.">
        <title>Genome-scale model development and genomic sequencing of the oleaginous clade Lipomyces.</title>
        <authorList>
            <person name="Czajka J.J."/>
            <person name="Han Y."/>
            <person name="Kim J."/>
            <person name="Mondo S.J."/>
            <person name="Hofstad B.A."/>
            <person name="Robles A."/>
            <person name="Haridas S."/>
            <person name="Riley R."/>
            <person name="LaButti K."/>
            <person name="Pangilinan J."/>
            <person name="Andreopoulos W."/>
            <person name="Lipzen A."/>
            <person name="Yan J."/>
            <person name="Wang M."/>
            <person name="Ng V."/>
            <person name="Grigoriev I.V."/>
            <person name="Spatafora J.W."/>
            <person name="Magnuson J.K."/>
            <person name="Baker S.E."/>
            <person name="Pomraning K.R."/>
        </authorList>
    </citation>
    <scope>NUCLEOTIDE SEQUENCE [LARGE SCALE GENOMIC DNA]</scope>
    <source>
        <strain evidence="2">CBS 7786</strain>
    </source>
</reference>
<name>A0ACC3T5U4_LIPKO</name>
<gene>
    <name evidence="1" type="ORF">V1525DRAFT_401886</name>
</gene>
<evidence type="ECO:0000313" key="2">
    <source>
        <dbReference type="Proteomes" id="UP001433508"/>
    </source>
</evidence>
<feature type="non-terminal residue" evidence="1">
    <location>
        <position position="1"/>
    </location>
</feature>
<sequence>MNTSEPLIPLTRYRIIASSVMASVFVSSRVLLGEKFVPASIFVSEDGKIIDIQPGIVNASENQTYYDYSDKTLLPGLVDSHVHLNEPGRTEWEGFETGTKAAAAGGVTTVIDMPLNAIPPTTTVENFHPKLVAAASQAWVDVGFWGGVIPGNDKDLVPLVDNGVRGFKCFMIESGVDEFPAVEPADITKAMGVLQEQPSVLMFHAEMIPPEGEAKVADSAPPTAYSSFLCSRPDSYETTAIETIVDLAQKFDKKDTLKLHIVHISSSDTLPILKRAQNELGINLTAETCFHYLTFTSETIPDKGTHYKCCPPIRTKANQDALWEALQAGVLQTVVSDHSPCTPALKDLESGDFFKSWGGVSGLGLGLSILWTEASRRGIGLEKVSEWTTRNTARHAGLLGRKGEIAIGCDADFVVFNPEKEFVVTEQKIHFKNKISPYKGRTLKGLVEKTYLRGSCIYTVEAGVGDKSSGRLILEKRTE</sequence>
<organism evidence="1 2">
    <name type="scientific">Lipomyces kononenkoae</name>
    <name type="common">Yeast</name>
    <dbReference type="NCBI Taxonomy" id="34357"/>
    <lineage>
        <taxon>Eukaryota</taxon>
        <taxon>Fungi</taxon>
        <taxon>Dikarya</taxon>
        <taxon>Ascomycota</taxon>
        <taxon>Saccharomycotina</taxon>
        <taxon>Lipomycetes</taxon>
        <taxon>Lipomycetales</taxon>
        <taxon>Lipomycetaceae</taxon>
        <taxon>Lipomyces</taxon>
    </lineage>
</organism>